<organism evidence="14 15">
    <name type="scientific">Plasmodium chabaudi chabaudi</name>
    <dbReference type="NCBI Taxonomy" id="31271"/>
    <lineage>
        <taxon>Eukaryota</taxon>
        <taxon>Sar</taxon>
        <taxon>Alveolata</taxon>
        <taxon>Apicomplexa</taxon>
        <taxon>Aconoidasida</taxon>
        <taxon>Haemosporida</taxon>
        <taxon>Plasmodiidae</taxon>
        <taxon>Plasmodium</taxon>
        <taxon>Plasmodium (Vinckeia)</taxon>
    </lineage>
</organism>
<evidence type="ECO:0000256" key="12">
    <source>
        <dbReference type="ARBA" id="ARBA00034864"/>
    </source>
</evidence>
<evidence type="ECO:0000256" key="4">
    <source>
        <dbReference type="ARBA" id="ARBA00022490"/>
    </source>
</evidence>
<dbReference type="EMBL" id="LT608179">
    <property type="protein sequence ID" value="SCM04266.1"/>
    <property type="molecule type" value="Genomic_DNA"/>
</dbReference>
<name>A0A1C6XJE5_PLACU</name>
<dbReference type="AlphaFoldDB" id="A0A1C6XJE5"/>
<accession>A0A1C6XJE5</accession>
<keyword evidence="4" id="KW-0963">Cytoplasm</keyword>
<keyword evidence="8" id="KW-0007">Acetylation</keyword>
<keyword evidence="10" id="KW-0206">Cytoskeleton</keyword>
<dbReference type="Proteomes" id="UP000507163">
    <property type="component" value="Chromosome 13"/>
</dbReference>
<evidence type="ECO:0000256" key="10">
    <source>
        <dbReference type="ARBA" id="ARBA00023212"/>
    </source>
</evidence>
<evidence type="ECO:0000256" key="13">
    <source>
        <dbReference type="ARBA" id="ARBA00093507"/>
    </source>
</evidence>
<dbReference type="GO" id="GO:0001725">
    <property type="term" value="C:stress fiber"/>
    <property type="evidence" value="ECO:0007669"/>
    <property type="project" value="UniProtKB-SubCell"/>
</dbReference>
<evidence type="ECO:0000256" key="6">
    <source>
        <dbReference type="ARBA" id="ARBA00022553"/>
    </source>
</evidence>
<evidence type="ECO:0000256" key="2">
    <source>
        <dbReference type="ARBA" id="ARBA00004529"/>
    </source>
</evidence>
<evidence type="ECO:0000313" key="14">
    <source>
        <dbReference type="EMBL" id="SCM04266.1"/>
    </source>
</evidence>
<keyword evidence="5" id="KW-1017">Isopeptide bond</keyword>
<dbReference type="PANTHER" id="PTHR13034">
    <property type="entry name" value="DYNACTIN P62 SUBUNIT"/>
    <property type="match status" value="1"/>
</dbReference>
<evidence type="ECO:0000313" key="15">
    <source>
        <dbReference type="Proteomes" id="UP000507163"/>
    </source>
</evidence>
<evidence type="ECO:0000256" key="7">
    <source>
        <dbReference type="ARBA" id="ARBA00022843"/>
    </source>
</evidence>
<reference evidence="14 15" key="1">
    <citation type="submission" date="2016-08" db="EMBL/GenBank/DDBJ databases">
        <authorList>
            <consortium name="Pathogen Informatics"/>
        </authorList>
    </citation>
    <scope>NUCLEOTIDE SEQUENCE [LARGE SCALE GENOMIC DNA]</scope>
    <source>
        <strain evidence="14 15">AJ</strain>
    </source>
</reference>
<evidence type="ECO:0000256" key="1">
    <source>
        <dbReference type="ARBA" id="ARBA00004300"/>
    </source>
</evidence>
<evidence type="ECO:0000256" key="8">
    <source>
        <dbReference type="ARBA" id="ARBA00022990"/>
    </source>
</evidence>
<comment type="subcellular location">
    <subcellularLocation>
        <location evidence="1">Cytoplasm</location>
        <location evidence="1">Cytoskeleton</location>
        <location evidence="1">Microtubule organizing center</location>
        <location evidence="1">Centrosome</location>
    </subcellularLocation>
    <subcellularLocation>
        <location evidence="2">Cytoplasm</location>
        <location evidence="2">Cytoskeleton</location>
        <location evidence="2">Stress fiber</location>
    </subcellularLocation>
    <subcellularLocation>
        <location evidence="3">Cytoplasm</location>
        <location evidence="3">Myofibril</location>
    </subcellularLocation>
</comment>
<keyword evidence="7" id="KW-0832">Ubl conjugation</keyword>
<evidence type="ECO:0000256" key="11">
    <source>
        <dbReference type="ARBA" id="ARBA00034776"/>
    </source>
</evidence>
<dbReference type="InterPro" id="IPR008603">
    <property type="entry name" value="DCTN4"/>
</dbReference>
<protein>
    <recommendedName>
        <fullName evidence="12">Dynactin subunit 4</fullName>
    </recommendedName>
</protein>
<comment type="subunit">
    <text evidence="13">Subunit of dynactin, a multiprotein complex part of a tripartite complex with dynein and a adapter, such as BICDL1, BICD2 or HOOK3. The dynactin complex is built around ACTR1A/ACTB filament and consists of an actin-related filament composed of a shoulder domain, a pointed end and a barbed end. Its length is defined by its flexible shoulder domain. The soulder is composed of 2 DCTN1 subunits, 4 DCTN2 and 2 DCTN3. The 4 DCNT2 (via N-terminus) bind the ACTR1A filament and act as molecular rulers to determine the length. The pointed end is important for binding dynein-dynactin cargo adapters. Consists of 4 subunits: ACTR10, DCNT4, DCTN5 and DCTN6. The barbed end is composed of a CAPZA1:CAPZB heterodimers, which binds ACTR1A/ACTB filament and dynactin and stabilizes dynactin. Interacts with ATP7B, but not ATP7A, in a copper-dependent manner. Interacts with ANK2; this interaction is required for localization at costameres. Interacts with N4BP2L1.</text>
</comment>
<evidence type="ECO:0000256" key="3">
    <source>
        <dbReference type="ARBA" id="ARBA00004657"/>
    </source>
</evidence>
<dbReference type="PANTHER" id="PTHR13034:SF2">
    <property type="entry name" value="DYNACTIN SUBUNIT 4"/>
    <property type="match status" value="1"/>
</dbReference>
<comment type="similarity">
    <text evidence="11">Belongs to the dynactin subunit 4 family.</text>
</comment>
<gene>
    <name evidence="14" type="ORF">PCHAJ_000368600</name>
</gene>
<dbReference type="GO" id="GO:0005813">
    <property type="term" value="C:centrosome"/>
    <property type="evidence" value="ECO:0007669"/>
    <property type="project" value="UniProtKB-SubCell"/>
</dbReference>
<dbReference type="GO" id="GO:0005869">
    <property type="term" value="C:dynactin complex"/>
    <property type="evidence" value="ECO:0007669"/>
    <property type="project" value="InterPro"/>
</dbReference>
<proteinExistence type="inferred from homology"/>
<sequence>MKNRVYLFLDDKLFKLKELYFCVICSKIKNEYNIRKEVEYYVCNGCTQIYTKNEAVVYSYKCVRCFKCPFCFSCLTISQSKFDRPISSFCTLGSKTTNKEKSIEVKSDTHIYNNEISNGINDEYIEKHINNSTRDEDINFIKNSNDIKNLYLPQDRIPGSMDKISELKKNNTISEKGHTSDDEKEDKIKNILTMTNKMDSKNYDILKNGEIVFYFKCPYCLWTSINTIFNKKLDELIGDMILLENNCAFRSFFKNVLNELMKCNEKIKEKKNIKRAHLNTHLYIVDNIHDSGNCYINSYELENDLDINGIIGRTKNKEDKKNSYLIYKSQITINKMNLKDILNGEHIKNPENFSGIFELENEHLKYLDPVIFTNQKALFDGKEKITETEKESVRMGTEIEKDIVNDEMDVKIAEFGKQNLSDQISNAKNKGMNDVVIVDSKKYLSIEHTFNYPYNFYKDINELKPLRARLLSKTSKRCGGCKQYLLKLHNSNLTSGVRLNNCAIYFLPRIYINDFKVIKKKNGILNFILINPLDAEMNIKIIPDIDHKFSKHLNTSKIPINCKSKASSFEFVMDAYDEIIDELLNEQPNSIKEVLKSKHIIIKKQNNMALIIISFIYIGKDNLIISTEPSNISEGMHDYLDSENINTSDDKRKLNLPLNLECSFSDKSKKSHKVKLNLIFTNNISTNVFRHYSLNDA</sequence>
<evidence type="ECO:0000256" key="9">
    <source>
        <dbReference type="ARBA" id="ARBA00023054"/>
    </source>
</evidence>
<evidence type="ECO:0000256" key="5">
    <source>
        <dbReference type="ARBA" id="ARBA00022499"/>
    </source>
</evidence>
<keyword evidence="9" id="KW-0175">Coiled coil</keyword>
<keyword evidence="6" id="KW-0597">Phosphoprotein</keyword>